<dbReference type="InterPro" id="IPR002934">
    <property type="entry name" value="Polymerase_NTP_transf_dom"/>
</dbReference>
<evidence type="ECO:0000313" key="2">
    <source>
        <dbReference type="EMBL" id="MFC4352251.1"/>
    </source>
</evidence>
<proteinExistence type="predicted"/>
<reference evidence="3" key="1">
    <citation type="journal article" date="2019" name="Int. J. Syst. Evol. Microbiol.">
        <title>The Global Catalogue of Microorganisms (GCM) 10K type strain sequencing project: providing services to taxonomists for standard genome sequencing and annotation.</title>
        <authorList>
            <consortium name="The Broad Institute Genomics Platform"/>
            <consortium name="The Broad Institute Genome Sequencing Center for Infectious Disease"/>
            <person name="Wu L."/>
            <person name="Ma J."/>
        </authorList>
    </citation>
    <scope>NUCLEOTIDE SEQUENCE [LARGE SCALE GENOMIC DNA]</scope>
    <source>
        <strain evidence="3">CECT 8472</strain>
    </source>
</reference>
<evidence type="ECO:0000313" key="3">
    <source>
        <dbReference type="Proteomes" id="UP001595799"/>
    </source>
</evidence>
<evidence type="ECO:0000259" key="1">
    <source>
        <dbReference type="Pfam" id="PF01909"/>
    </source>
</evidence>
<protein>
    <submittedName>
        <fullName evidence="2">Nucleotidyltransferase domain-containing protein</fullName>
    </submittedName>
</protein>
<sequence length="106" mass="12088">MNKLEALTRKRADARLKTAQACVEQICQEAIEADIQISVIGSLVDGSFYLHSDIDLLVHGNMNPTRRLMIERLVARHIKETGIPYDLFYAADLTPEDFWRLTGNDR</sequence>
<dbReference type="RefSeq" id="WP_382422598.1">
    <property type="nucleotide sequence ID" value="NZ_JBHSCW010000006.1"/>
</dbReference>
<organism evidence="2 3">
    <name type="scientific">Fodinicurvata halophila</name>
    <dbReference type="NCBI Taxonomy" id="1419723"/>
    <lineage>
        <taxon>Bacteria</taxon>
        <taxon>Pseudomonadati</taxon>
        <taxon>Pseudomonadota</taxon>
        <taxon>Alphaproteobacteria</taxon>
        <taxon>Rhodospirillales</taxon>
        <taxon>Rhodovibrionaceae</taxon>
        <taxon>Fodinicurvata</taxon>
    </lineage>
</organism>
<dbReference type="EMBL" id="JBHSCW010000006">
    <property type="protein sequence ID" value="MFC4352251.1"/>
    <property type="molecule type" value="Genomic_DNA"/>
</dbReference>
<dbReference type="SUPFAM" id="SSF81301">
    <property type="entry name" value="Nucleotidyltransferase"/>
    <property type="match status" value="1"/>
</dbReference>
<accession>A0ABV8ULT6</accession>
<dbReference type="Proteomes" id="UP001595799">
    <property type="component" value="Unassembled WGS sequence"/>
</dbReference>
<comment type="caution">
    <text evidence="2">The sequence shown here is derived from an EMBL/GenBank/DDBJ whole genome shotgun (WGS) entry which is preliminary data.</text>
</comment>
<dbReference type="CDD" id="cd05403">
    <property type="entry name" value="NT_KNTase_like"/>
    <property type="match status" value="1"/>
</dbReference>
<keyword evidence="3" id="KW-1185">Reference proteome</keyword>
<dbReference type="Gene3D" id="3.30.460.10">
    <property type="entry name" value="Beta Polymerase, domain 2"/>
    <property type="match status" value="1"/>
</dbReference>
<dbReference type="Pfam" id="PF01909">
    <property type="entry name" value="NTP_transf_2"/>
    <property type="match status" value="1"/>
</dbReference>
<gene>
    <name evidence="2" type="ORF">ACFOW6_11940</name>
</gene>
<name>A0ABV8ULT6_9PROT</name>
<feature type="domain" description="Polymerase nucleotidyl transferase" evidence="1">
    <location>
        <begin position="25"/>
        <end position="82"/>
    </location>
</feature>
<dbReference type="InterPro" id="IPR043519">
    <property type="entry name" value="NT_sf"/>
</dbReference>